<dbReference type="RefSeq" id="WP_139516999.1">
    <property type="nucleotide sequence ID" value="NZ_CP040896.1"/>
</dbReference>
<accession>A0A5B8A5E4</accession>
<proteinExistence type="predicted"/>
<dbReference type="KEGG" id="hyj:FHG12_17740"/>
<sequence>MPLPTLDEFRQVLESHTDERVQADYFADLMTPLLTAFEAVMPHKPQSVKLVAPPWSEPALAFEAAWADTRSLVVAARRRPQEGAPVRMTLRRAGQLVQAGGFEYNQVALAVGLCLEHR</sequence>
<evidence type="ECO:0000313" key="1">
    <source>
        <dbReference type="EMBL" id="QDA61825.1"/>
    </source>
</evidence>
<dbReference type="OrthoDB" id="886787at2"/>
<reference evidence="1 2" key="1">
    <citation type="submission" date="2019-06" db="EMBL/GenBank/DDBJ databases">
        <authorList>
            <person name="Srinivasan S."/>
        </authorList>
    </citation>
    <scope>NUCLEOTIDE SEQUENCE [LARGE SCALE GENOMIC DNA]</scope>
    <source>
        <strain evidence="1 2">17J68-5</strain>
    </source>
</reference>
<protein>
    <submittedName>
        <fullName evidence="1">Uncharacterized protein</fullName>
    </submittedName>
</protein>
<dbReference type="AlphaFoldDB" id="A0A5B8A5E4"/>
<evidence type="ECO:0000313" key="2">
    <source>
        <dbReference type="Proteomes" id="UP000305398"/>
    </source>
</evidence>
<dbReference type="Proteomes" id="UP000305398">
    <property type="component" value="Chromosome"/>
</dbReference>
<name>A0A5B8A5E4_9BACT</name>
<gene>
    <name evidence="1" type="ORF">FHG12_17740</name>
</gene>
<dbReference type="EMBL" id="CP040896">
    <property type="protein sequence ID" value="QDA61825.1"/>
    <property type="molecule type" value="Genomic_DNA"/>
</dbReference>
<organism evidence="1 2">
    <name type="scientific">Hymenobacter jejuensis</name>
    <dbReference type="NCBI Taxonomy" id="2502781"/>
    <lineage>
        <taxon>Bacteria</taxon>
        <taxon>Pseudomonadati</taxon>
        <taxon>Bacteroidota</taxon>
        <taxon>Cytophagia</taxon>
        <taxon>Cytophagales</taxon>
        <taxon>Hymenobacteraceae</taxon>
        <taxon>Hymenobacter</taxon>
    </lineage>
</organism>
<keyword evidence="2" id="KW-1185">Reference proteome</keyword>